<feature type="transmembrane region" description="Helical" evidence="6">
    <location>
        <begin position="118"/>
        <end position="137"/>
    </location>
</feature>
<evidence type="ECO:0000256" key="6">
    <source>
        <dbReference type="SAM" id="Phobius"/>
    </source>
</evidence>
<dbReference type="PANTHER" id="PTHR35007:SF1">
    <property type="entry name" value="PILUS ASSEMBLY PROTEIN"/>
    <property type="match status" value="1"/>
</dbReference>
<dbReference type="InterPro" id="IPR042094">
    <property type="entry name" value="T2SS_GspF_sf"/>
</dbReference>
<dbReference type="RefSeq" id="WP_176832883.1">
    <property type="nucleotide sequence ID" value="NZ_FNBL01000007.1"/>
</dbReference>
<feature type="transmembrane region" description="Helical" evidence="6">
    <location>
        <begin position="95"/>
        <end position="112"/>
    </location>
</feature>
<organism evidence="9 10">
    <name type="scientific">Celeribacter baekdonensis</name>
    <dbReference type="NCBI Taxonomy" id="875171"/>
    <lineage>
        <taxon>Bacteria</taxon>
        <taxon>Pseudomonadati</taxon>
        <taxon>Pseudomonadota</taxon>
        <taxon>Alphaproteobacteria</taxon>
        <taxon>Rhodobacterales</taxon>
        <taxon>Roseobacteraceae</taxon>
        <taxon>Celeribacter</taxon>
    </lineage>
</organism>
<evidence type="ECO:0000259" key="8">
    <source>
        <dbReference type="Pfam" id="PF19360"/>
    </source>
</evidence>
<sequence>MVLSIEPLIYGVIFIAVLLLVEGIYLTVFGKSISLNSKVNRRFELLEKGTGDREAVLNQLRKEMGQHLQSRQIPLYSILAEKAQKANIAFSPPQLIMLMGFLGMVAFVGLSIGTATSAPIRVAVSVAMGVGGVFVWIQGKAKKRLAMIEEQLPDAVELMVRSLRVGHPFSNALTIVAKEVPDPLGTEMGVIADESAYGRDVGEALKDMAERLDMQDLRFLAVAVAIQQQSGGNLAEVLEGLSKVIRSRFKLFRRVKAITAEAKWSGNFLSAFPVGALILISVTKPTYFDTVKDTAVFIPACLVVAGFLIANLFVMRSLVNIKV</sequence>
<evidence type="ECO:0000259" key="7">
    <source>
        <dbReference type="Pfam" id="PF00482"/>
    </source>
</evidence>
<dbReference type="Pfam" id="PF00482">
    <property type="entry name" value="T2SSF"/>
    <property type="match status" value="1"/>
</dbReference>
<feature type="transmembrane region" description="Helical" evidence="6">
    <location>
        <begin position="12"/>
        <end position="33"/>
    </location>
</feature>
<name>A0A1G7NLK2_9RHOB</name>
<evidence type="ECO:0000313" key="9">
    <source>
        <dbReference type="EMBL" id="SDF74842.1"/>
    </source>
</evidence>
<keyword evidence="4 6" id="KW-1133">Transmembrane helix</keyword>
<feature type="domain" description="Type II secretion system protein TadB-like N-terminal" evidence="8">
    <location>
        <begin position="1"/>
        <end position="144"/>
    </location>
</feature>
<keyword evidence="5 6" id="KW-0472">Membrane</keyword>
<dbReference type="GO" id="GO:0005886">
    <property type="term" value="C:plasma membrane"/>
    <property type="evidence" value="ECO:0007669"/>
    <property type="project" value="UniProtKB-SubCell"/>
</dbReference>
<dbReference type="Pfam" id="PF19360">
    <property type="entry name" value="TadB_TadC_N"/>
    <property type="match status" value="1"/>
</dbReference>
<dbReference type="AlphaFoldDB" id="A0A1G7NLK2"/>
<reference evidence="9 10" key="1">
    <citation type="submission" date="2016-10" db="EMBL/GenBank/DDBJ databases">
        <authorList>
            <person name="de Groot N.N."/>
        </authorList>
    </citation>
    <scope>NUCLEOTIDE SEQUENCE [LARGE SCALE GENOMIC DNA]</scope>
    <source>
        <strain evidence="9 10">DSM 27375</strain>
    </source>
</reference>
<comment type="subcellular location">
    <subcellularLocation>
        <location evidence="1">Cell membrane</location>
        <topology evidence="1">Multi-pass membrane protein</topology>
    </subcellularLocation>
</comment>
<evidence type="ECO:0000256" key="4">
    <source>
        <dbReference type="ARBA" id="ARBA00022989"/>
    </source>
</evidence>
<gene>
    <name evidence="9" type="ORF">SAMN04488117_1076</name>
</gene>
<feature type="transmembrane region" description="Helical" evidence="6">
    <location>
        <begin position="294"/>
        <end position="314"/>
    </location>
</feature>
<evidence type="ECO:0000256" key="2">
    <source>
        <dbReference type="ARBA" id="ARBA00022475"/>
    </source>
</evidence>
<keyword evidence="3 6" id="KW-0812">Transmembrane</keyword>
<dbReference type="EMBL" id="FNBL01000007">
    <property type="protein sequence ID" value="SDF74842.1"/>
    <property type="molecule type" value="Genomic_DNA"/>
</dbReference>
<evidence type="ECO:0000256" key="5">
    <source>
        <dbReference type="ARBA" id="ARBA00023136"/>
    </source>
</evidence>
<evidence type="ECO:0000256" key="3">
    <source>
        <dbReference type="ARBA" id="ARBA00022692"/>
    </source>
</evidence>
<protein>
    <submittedName>
        <fullName evidence="9">Tight adherence protein B</fullName>
    </submittedName>
</protein>
<dbReference type="Proteomes" id="UP000182284">
    <property type="component" value="Unassembled WGS sequence"/>
</dbReference>
<proteinExistence type="predicted"/>
<dbReference type="InterPro" id="IPR018076">
    <property type="entry name" value="T2SS_GspF_dom"/>
</dbReference>
<dbReference type="InterPro" id="IPR045824">
    <property type="entry name" value="T2SS_TadB-like_N"/>
</dbReference>
<evidence type="ECO:0000256" key="1">
    <source>
        <dbReference type="ARBA" id="ARBA00004651"/>
    </source>
</evidence>
<dbReference type="PANTHER" id="PTHR35007">
    <property type="entry name" value="INTEGRAL MEMBRANE PROTEIN-RELATED"/>
    <property type="match status" value="1"/>
</dbReference>
<feature type="transmembrane region" description="Helical" evidence="6">
    <location>
        <begin position="264"/>
        <end position="282"/>
    </location>
</feature>
<keyword evidence="2" id="KW-1003">Cell membrane</keyword>
<accession>A0A1G7NLK2</accession>
<feature type="domain" description="Type II secretion system protein GspF" evidence="7">
    <location>
        <begin position="156"/>
        <end position="280"/>
    </location>
</feature>
<dbReference type="Gene3D" id="1.20.81.30">
    <property type="entry name" value="Type II secretion system (T2SS), domain F"/>
    <property type="match status" value="1"/>
</dbReference>
<evidence type="ECO:0000313" key="10">
    <source>
        <dbReference type="Proteomes" id="UP000182284"/>
    </source>
</evidence>